<feature type="domain" description="AAA" evidence="1">
    <location>
        <begin position="26"/>
        <end position="157"/>
    </location>
</feature>
<dbReference type="SUPFAM" id="SSF52540">
    <property type="entry name" value="P-loop containing nucleoside triphosphate hydrolases"/>
    <property type="match status" value="1"/>
</dbReference>
<evidence type="ECO:0008006" key="5">
    <source>
        <dbReference type="Google" id="ProtNLM"/>
    </source>
</evidence>
<evidence type="ECO:0000259" key="2">
    <source>
        <dbReference type="Pfam" id="PF13635"/>
    </source>
</evidence>
<gene>
    <name evidence="3" type="ORF">ROSEINA2194_04370</name>
</gene>
<dbReference type="Gene3D" id="3.40.50.300">
    <property type="entry name" value="P-loop containing nucleotide triphosphate hydrolases"/>
    <property type="match status" value="1"/>
</dbReference>
<dbReference type="EMBL" id="ACFY01000170">
    <property type="protein sequence ID" value="EEG91891.1"/>
    <property type="molecule type" value="Genomic_DNA"/>
</dbReference>
<accession>C0G021</accession>
<dbReference type="InterPro" id="IPR027417">
    <property type="entry name" value="P-loop_NTPase"/>
</dbReference>
<dbReference type="PANTHER" id="PTHR33295:SF7">
    <property type="entry name" value="ATPASE"/>
    <property type="match status" value="1"/>
</dbReference>
<proteinExistence type="predicted"/>
<dbReference type="InterPro" id="IPR041682">
    <property type="entry name" value="AAA_14"/>
</dbReference>
<evidence type="ECO:0000313" key="4">
    <source>
        <dbReference type="Proteomes" id="UP000003561"/>
    </source>
</evidence>
<comment type="caution">
    <text evidence="3">The sequence shown here is derived from an EMBL/GenBank/DDBJ whole genome shotgun (WGS) entry which is preliminary data.</text>
</comment>
<dbReference type="PANTHER" id="PTHR33295">
    <property type="entry name" value="ATPASE"/>
    <property type="match status" value="1"/>
</dbReference>
<reference evidence="3 4" key="2">
    <citation type="submission" date="2009-03" db="EMBL/GenBank/DDBJ databases">
        <title>Draft genome sequence of Roseburia inulinivorans (DSM 16841).</title>
        <authorList>
            <person name="Sudarsanam P."/>
            <person name="Ley R."/>
            <person name="Guruge J."/>
            <person name="Turnbaugh P.J."/>
            <person name="Mahowald M."/>
            <person name="Liep D."/>
            <person name="Gordon J."/>
        </authorList>
    </citation>
    <scope>NUCLEOTIDE SEQUENCE [LARGE SCALE GENOMIC DNA]</scope>
    <source>
        <strain evidence="3 4">DSM 16841</strain>
    </source>
</reference>
<evidence type="ECO:0000259" key="1">
    <source>
        <dbReference type="Pfam" id="PF13173"/>
    </source>
</evidence>
<feature type="domain" description="DUF4143" evidence="2">
    <location>
        <begin position="231"/>
        <end position="390"/>
    </location>
</feature>
<reference evidence="3 4" key="1">
    <citation type="submission" date="2009-02" db="EMBL/GenBank/DDBJ databases">
        <authorList>
            <person name="Fulton L."/>
            <person name="Clifton S."/>
            <person name="Fulton B."/>
            <person name="Xu J."/>
            <person name="Minx P."/>
            <person name="Pepin K.H."/>
            <person name="Johnson M."/>
            <person name="Bhonagiri V."/>
            <person name="Nash W.E."/>
            <person name="Mardis E.R."/>
            <person name="Wilson R.K."/>
        </authorList>
    </citation>
    <scope>NUCLEOTIDE SEQUENCE [LARGE SCALE GENOMIC DNA]</scope>
    <source>
        <strain evidence="3 4">DSM 16841</strain>
    </source>
</reference>
<dbReference type="Proteomes" id="UP000003561">
    <property type="component" value="Unassembled WGS sequence"/>
</dbReference>
<name>C0G021_9FIRM</name>
<dbReference type="eggNOG" id="COG1373">
    <property type="taxonomic scope" value="Bacteria"/>
</dbReference>
<dbReference type="Pfam" id="PF13173">
    <property type="entry name" value="AAA_14"/>
    <property type="match status" value="1"/>
</dbReference>
<evidence type="ECO:0000313" key="3">
    <source>
        <dbReference type="EMBL" id="EEG91891.1"/>
    </source>
</evidence>
<organism evidence="3 4">
    <name type="scientific">Roseburia inulinivorans DSM 16841</name>
    <dbReference type="NCBI Taxonomy" id="622312"/>
    <lineage>
        <taxon>Bacteria</taxon>
        <taxon>Bacillati</taxon>
        <taxon>Bacillota</taxon>
        <taxon>Clostridia</taxon>
        <taxon>Lachnospirales</taxon>
        <taxon>Lachnospiraceae</taxon>
        <taxon>Roseburia</taxon>
    </lineage>
</organism>
<protein>
    <recommendedName>
        <fullName evidence="5">AAA+ ATPase domain-containing protein</fullName>
    </recommendedName>
</protein>
<dbReference type="AlphaFoldDB" id="C0G021"/>
<sequence>MKWQEEIMIERKAKVTVNEWITHGNDAFLLTGARQIGKTYLIRQCLKESGYPYIEFNFIEQPELVNLFAGAKDAKELLMRLSVVAKEPLEQGKTIIFLDEIQEFKDIVTRIKFLVEDGTFRYIMSGSLLGVELNDLRSAPVGYLEIYDMYPLDFKEFVRAAGLKNDVILMLEDHFKKRNPVDDFIHSKMLDLFYLYLIVGGMPEAVAVYLETNDLAKVAKVHEKIIRLYKTDFSKYEKNYKLKLQEIYDAMPGQLDQKNKRFQLNAIEKGMSYDRLKNDFLWLKDAGVAIPVYNISEPKLPLIISENRNLFKLFFSDVGLLTSCYSNQVKLAILNKEKAINNGALFENVVAQELLAKRHKEYYFNSKQQGELDFVIELDGKVVPLEIKSGKDYKRHSALNNVLKNENYKIEEAYILSEGNIEIEGKRVYMPIYMIMFLENTELTNTIYKIDLDGLGE</sequence>
<dbReference type="InterPro" id="IPR025420">
    <property type="entry name" value="DUF4143"/>
</dbReference>
<dbReference type="Pfam" id="PF13635">
    <property type="entry name" value="DUF4143"/>
    <property type="match status" value="1"/>
</dbReference>